<protein>
    <submittedName>
        <fullName evidence="2">Uncharacterized protein</fullName>
    </submittedName>
</protein>
<feature type="chain" id="PRO_5040410385" evidence="1">
    <location>
        <begin position="21"/>
        <end position="114"/>
    </location>
</feature>
<keyword evidence="3" id="KW-1185">Reference proteome</keyword>
<sequence length="114" mass="10902">MRYSITIVTLALLAANVSIAAPIKRGTLPIDNLDETIGGIVDSAAGAVGMVGGTLAQTAGAVESVAVNGAGTVFAGLSGGGVGGTVAQTAGAVESTLTNVLGTVFAGLAGFLRE</sequence>
<name>A0A9Q9ANI8_9PEZI</name>
<feature type="signal peptide" evidence="1">
    <location>
        <begin position="1"/>
        <end position="20"/>
    </location>
</feature>
<dbReference type="AlphaFoldDB" id="A0A9Q9ANI8"/>
<organism evidence="2 3">
    <name type="scientific">Septoria linicola</name>
    <dbReference type="NCBI Taxonomy" id="215465"/>
    <lineage>
        <taxon>Eukaryota</taxon>
        <taxon>Fungi</taxon>
        <taxon>Dikarya</taxon>
        <taxon>Ascomycota</taxon>
        <taxon>Pezizomycotina</taxon>
        <taxon>Dothideomycetes</taxon>
        <taxon>Dothideomycetidae</taxon>
        <taxon>Mycosphaerellales</taxon>
        <taxon>Mycosphaerellaceae</taxon>
        <taxon>Septoria</taxon>
    </lineage>
</organism>
<accession>A0A9Q9ANI8</accession>
<keyword evidence="1" id="KW-0732">Signal</keyword>
<proteinExistence type="predicted"/>
<evidence type="ECO:0000256" key="1">
    <source>
        <dbReference type="SAM" id="SignalP"/>
    </source>
</evidence>
<dbReference type="EMBL" id="CP099421">
    <property type="protein sequence ID" value="USW52747.1"/>
    <property type="molecule type" value="Genomic_DNA"/>
</dbReference>
<evidence type="ECO:0000313" key="2">
    <source>
        <dbReference type="EMBL" id="USW52747.1"/>
    </source>
</evidence>
<gene>
    <name evidence="2" type="ORF">Slin15195_G060660</name>
</gene>
<dbReference type="Proteomes" id="UP001056384">
    <property type="component" value="Chromosome 4"/>
</dbReference>
<reference evidence="2" key="1">
    <citation type="submission" date="2022-06" db="EMBL/GenBank/DDBJ databases">
        <title>Complete genome sequences of two strains of the flax pathogen Septoria linicola.</title>
        <authorList>
            <person name="Lapalu N."/>
            <person name="Simon A."/>
            <person name="Demenou B."/>
            <person name="Paumier D."/>
            <person name="Guillot M.-P."/>
            <person name="Gout L."/>
            <person name="Valade R."/>
        </authorList>
    </citation>
    <scope>NUCLEOTIDE SEQUENCE</scope>
    <source>
        <strain evidence="2">SE15195</strain>
    </source>
</reference>
<evidence type="ECO:0000313" key="3">
    <source>
        <dbReference type="Proteomes" id="UP001056384"/>
    </source>
</evidence>